<evidence type="ECO:0000256" key="1">
    <source>
        <dbReference type="SAM" id="MobiDB-lite"/>
    </source>
</evidence>
<reference evidence="2 3" key="1">
    <citation type="submission" date="2019-03" db="EMBL/GenBank/DDBJ databases">
        <title>Genomic Encyclopedia of Type Strains, Phase IV (KMG-IV): sequencing the most valuable type-strain genomes for metagenomic binning, comparative biology and taxonomic classification.</title>
        <authorList>
            <person name="Goeker M."/>
        </authorList>
    </citation>
    <scope>NUCLEOTIDE SEQUENCE [LARGE SCALE GENOMIC DNA]</scope>
    <source>
        <strain evidence="2 3">DSM 24455</strain>
    </source>
</reference>
<dbReference type="AlphaFoldDB" id="A0A4V3ETB5"/>
<dbReference type="OrthoDB" id="2087128at2"/>
<evidence type="ECO:0000313" key="3">
    <source>
        <dbReference type="Proteomes" id="UP000295325"/>
    </source>
</evidence>
<organism evidence="2 3">
    <name type="scientific">Fonticella tunisiensis</name>
    <dbReference type="NCBI Taxonomy" id="1096341"/>
    <lineage>
        <taxon>Bacteria</taxon>
        <taxon>Bacillati</taxon>
        <taxon>Bacillota</taxon>
        <taxon>Clostridia</taxon>
        <taxon>Eubacteriales</taxon>
        <taxon>Clostridiaceae</taxon>
        <taxon>Fonticella</taxon>
    </lineage>
</organism>
<feature type="region of interest" description="Disordered" evidence="1">
    <location>
        <begin position="1"/>
        <end position="76"/>
    </location>
</feature>
<gene>
    <name evidence="2" type="ORF">EDD71_11065</name>
</gene>
<keyword evidence="3" id="KW-1185">Reference proteome</keyword>
<comment type="caution">
    <text evidence="2">The sequence shown here is derived from an EMBL/GenBank/DDBJ whole genome shotgun (WGS) entry which is preliminary data.</text>
</comment>
<evidence type="ECO:0000313" key="2">
    <source>
        <dbReference type="EMBL" id="TDT60947.1"/>
    </source>
</evidence>
<dbReference type="EMBL" id="SOAZ01000010">
    <property type="protein sequence ID" value="TDT60947.1"/>
    <property type="molecule type" value="Genomic_DNA"/>
</dbReference>
<accession>A0A4V3ETB5</accession>
<proteinExistence type="predicted"/>
<name>A0A4V3ETB5_9CLOT</name>
<dbReference type="Proteomes" id="UP000295325">
    <property type="component" value="Unassembled WGS sequence"/>
</dbReference>
<sequence>MSKKNQYDNEPVFEQPTSGYYFPPMFRCPPEDERNIEDMDMQPPTPGPMPDMAPEGAAPFMMPGMLGTDTGPMDGPIAEEPYPIEPPLTNIAYLQAYLRTQIGKRVRIEFLIGTNTLTDRSGTLTDVGISYVILRDPSGARVVCDLYSIKFVNIFD</sequence>
<dbReference type="RefSeq" id="WP_133628122.1">
    <property type="nucleotide sequence ID" value="NZ_SOAZ01000010.1"/>
</dbReference>
<protein>
    <submittedName>
        <fullName evidence="2">Uncharacterized protein</fullName>
    </submittedName>
</protein>